<dbReference type="Pfam" id="PF11911">
    <property type="entry name" value="DUF3429"/>
    <property type="match status" value="1"/>
</dbReference>
<name>A0A6I4UXY0_9SPHN</name>
<evidence type="ECO:0000313" key="2">
    <source>
        <dbReference type="EMBL" id="MXP46799.1"/>
    </source>
</evidence>
<dbReference type="AlphaFoldDB" id="A0A6I4UXY0"/>
<evidence type="ECO:0000313" key="3">
    <source>
        <dbReference type="Proteomes" id="UP000471435"/>
    </source>
</evidence>
<dbReference type="OrthoDB" id="5297436at2"/>
<gene>
    <name evidence="2" type="ORF">GRI43_05265</name>
</gene>
<accession>A0A6I4UXY0</accession>
<keyword evidence="1" id="KW-0812">Transmembrane</keyword>
<feature type="transmembrane region" description="Helical" evidence="1">
    <location>
        <begin position="72"/>
        <end position="96"/>
    </location>
</feature>
<feature type="transmembrane region" description="Helical" evidence="1">
    <location>
        <begin position="38"/>
        <end position="60"/>
    </location>
</feature>
<comment type="caution">
    <text evidence="2">The sequence shown here is derived from an EMBL/GenBank/DDBJ whole genome shotgun (WGS) entry which is preliminary data.</text>
</comment>
<dbReference type="RefSeq" id="WP_160729995.1">
    <property type="nucleotide sequence ID" value="NZ_WTYP01000001.1"/>
</dbReference>
<reference evidence="2 3" key="1">
    <citation type="submission" date="2019-12" db="EMBL/GenBank/DDBJ databases">
        <title>Genomic-based taxomic classification of the family Erythrobacteraceae.</title>
        <authorList>
            <person name="Xu L."/>
        </authorList>
    </citation>
    <scope>NUCLEOTIDE SEQUENCE [LARGE SCALE GENOMIC DNA]</scope>
    <source>
        <strain evidence="2 3">SW-109</strain>
    </source>
</reference>
<keyword evidence="1" id="KW-0472">Membrane</keyword>
<organism evidence="2 3">
    <name type="scientific">Pontixanthobacter luteolus</name>
    <dbReference type="NCBI Taxonomy" id="295089"/>
    <lineage>
        <taxon>Bacteria</taxon>
        <taxon>Pseudomonadati</taxon>
        <taxon>Pseudomonadota</taxon>
        <taxon>Alphaproteobacteria</taxon>
        <taxon>Sphingomonadales</taxon>
        <taxon>Erythrobacteraceae</taxon>
        <taxon>Pontixanthobacter</taxon>
    </lineage>
</organism>
<sequence length="154" mass="16379">MNNEHPPLPTSAKLLGYAGLLPQVLALALFVLADELGWIALAGGFAYAALIFSFLGGVWWGQGIALGNLNPAMLIVAVIPSLIGLALFIPWTLGWAWPEPSMLWLGLFLMLSPLVDRWLALGGADWMKLRWHLSIGLGALTLVLGSAGLAARPA</sequence>
<feature type="transmembrane region" description="Helical" evidence="1">
    <location>
        <begin position="12"/>
        <end position="32"/>
    </location>
</feature>
<dbReference type="Proteomes" id="UP000471435">
    <property type="component" value="Unassembled WGS sequence"/>
</dbReference>
<protein>
    <submittedName>
        <fullName evidence="2">DUF3429 family protein</fullName>
    </submittedName>
</protein>
<proteinExistence type="predicted"/>
<dbReference type="InterPro" id="IPR021836">
    <property type="entry name" value="DUF3429"/>
</dbReference>
<feature type="transmembrane region" description="Helical" evidence="1">
    <location>
        <begin position="131"/>
        <end position="151"/>
    </location>
</feature>
<evidence type="ECO:0000256" key="1">
    <source>
        <dbReference type="SAM" id="Phobius"/>
    </source>
</evidence>
<keyword evidence="3" id="KW-1185">Reference proteome</keyword>
<keyword evidence="1" id="KW-1133">Transmembrane helix</keyword>
<dbReference type="EMBL" id="WTYP01000001">
    <property type="protein sequence ID" value="MXP46799.1"/>
    <property type="molecule type" value="Genomic_DNA"/>
</dbReference>
<feature type="transmembrane region" description="Helical" evidence="1">
    <location>
        <begin position="102"/>
        <end position="119"/>
    </location>
</feature>